<dbReference type="EC" id="3.1.1.-" evidence="2"/>
<dbReference type="Proteomes" id="UP001596409">
    <property type="component" value="Unassembled WGS sequence"/>
</dbReference>
<dbReference type="EMBL" id="JBHSYM010000063">
    <property type="protein sequence ID" value="MFC7015520.1"/>
    <property type="molecule type" value="Genomic_DNA"/>
</dbReference>
<reference evidence="3" key="1">
    <citation type="journal article" date="2019" name="Int. J. Syst. Evol. Microbiol.">
        <title>The Global Catalogue of Microorganisms (GCM) 10K type strain sequencing project: providing services to taxonomists for standard genome sequencing and annotation.</title>
        <authorList>
            <consortium name="The Broad Institute Genomics Platform"/>
            <consortium name="The Broad Institute Genome Sequencing Center for Infectious Disease"/>
            <person name="Wu L."/>
            <person name="Ma J."/>
        </authorList>
    </citation>
    <scope>NUCLEOTIDE SEQUENCE [LARGE SCALE GENOMIC DNA]</scope>
    <source>
        <strain evidence="3">JCM 4855</strain>
    </source>
</reference>
<evidence type="ECO:0000256" key="1">
    <source>
        <dbReference type="SAM" id="SignalP"/>
    </source>
</evidence>
<dbReference type="Gene3D" id="3.30.1870.10">
    <property type="entry name" value="EreA-like, domain 2"/>
    <property type="match status" value="1"/>
</dbReference>
<dbReference type="InterPro" id="IPR007815">
    <property type="entry name" value="Emycin_Estase"/>
</dbReference>
<evidence type="ECO:0000313" key="3">
    <source>
        <dbReference type="Proteomes" id="UP001596409"/>
    </source>
</evidence>
<dbReference type="RefSeq" id="WP_189880824.1">
    <property type="nucleotide sequence ID" value="NZ_BMWA01000054.1"/>
</dbReference>
<accession>A0ABW2E5S3</accession>
<name>A0ABW2E5S3_9ACTN</name>
<dbReference type="PANTHER" id="PTHR31299">
    <property type="entry name" value="ESTERASE, PUTATIVE (AFU_ORTHOLOGUE AFUA_1G05850)-RELATED"/>
    <property type="match status" value="1"/>
</dbReference>
<keyword evidence="3" id="KW-1185">Reference proteome</keyword>
<protein>
    <submittedName>
        <fullName evidence="2">Erythromycin esterase family protein</fullName>
        <ecNumber evidence="2">3.1.1.-</ecNumber>
    </submittedName>
</protein>
<dbReference type="CDD" id="cd14728">
    <property type="entry name" value="Ere-like"/>
    <property type="match status" value="1"/>
</dbReference>
<evidence type="ECO:0000313" key="2">
    <source>
        <dbReference type="EMBL" id="MFC7015520.1"/>
    </source>
</evidence>
<gene>
    <name evidence="2" type="ORF">ACFQMH_28225</name>
</gene>
<keyword evidence="1" id="KW-0732">Signal</keyword>
<dbReference type="PIRSF" id="PIRSF036794">
    <property type="entry name" value="UCP_erythr_ester"/>
    <property type="match status" value="1"/>
</dbReference>
<dbReference type="Gene3D" id="1.20.1440.30">
    <property type="entry name" value="Biosynthetic Protein domain"/>
    <property type="match status" value="1"/>
</dbReference>
<proteinExistence type="predicted"/>
<sequence length="458" mass="50167">MITSKFLLAALLVPLGATLAVAPAAASAAAPPAASVASASPDAVAFRSPEAALDRVAHPLRTTEPRGNVADLRPFGTMVGDSTVVGVGEATHSSHEFVTLKHRMLRYLVEEKGFRTFALEAAWSSGLRIDAYLTRGEGDLKQIMDEEFQGTYRWWNNAEYRDLLQWARSYNIQHPGDPVRFVGDDNGFAGPQLYDKVNTFAAASSPELAAQITELYQGLRPTISAETYVNDYFAKPLAERKAIAERAGRAVGLLKQHPGADPDAHAWAVQHASAIHQMTTLYAFDWDDPRNIPGAMLYRDRVMADNIAWWQQRTGSKIMISAHNSHTALKTYAPASHPRVQGEFLREQLGTGYLSVGLTFNQGTFNAFNHDGAPQRFTAAPAAPGTAEHTLDKVRHRDYVVDLRTAPTAARAWLAEPHTIKNIGATYPGIADAPQIRLTQTHDVLIHLHQVQAAHMLN</sequence>
<dbReference type="GO" id="GO:0016787">
    <property type="term" value="F:hydrolase activity"/>
    <property type="evidence" value="ECO:0007669"/>
    <property type="project" value="UniProtKB-KW"/>
</dbReference>
<dbReference type="InterPro" id="IPR014622">
    <property type="entry name" value="UCP036794_erythomycin"/>
</dbReference>
<dbReference type="Gene3D" id="3.40.1660.10">
    <property type="entry name" value="EreA-like (biosynthetic domain)"/>
    <property type="match status" value="1"/>
</dbReference>
<dbReference type="Pfam" id="PF05139">
    <property type="entry name" value="Erythro_esteras"/>
    <property type="match status" value="1"/>
</dbReference>
<feature type="signal peptide" evidence="1">
    <location>
        <begin position="1"/>
        <end position="22"/>
    </location>
</feature>
<dbReference type="InterPro" id="IPR052036">
    <property type="entry name" value="Hydrolase/PRTase-associated"/>
</dbReference>
<dbReference type="PANTHER" id="PTHR31299:SF0">
    <property type="entry name" value="ESTERASE, PUTATIVE (AFU_ORTHOLOGUE AFUA_1G05850)-RELATED"/>
    <property type="match status" value="1"/>
</dbReference>
<feature type="chain" id="PRO_5046007404" evidence="1">
    <location>
        <begin position="23"/>
        <end position="458"/>
    </location>
</feature>
<comment type="caution">
    <text evidence="2">The sequence shown here is derived from an EMBL/GenBank/DDBJ whole genome shotgun (WGS) entry which is preliminary data.</text>
</comment>
<dbReference type="SUPFAM" id="SSF159501">
    <property type="entry name" value="EreA/ChaN-like"/>
    <property type="match status" value="1"/>
</dbReference>
<organism evidence="2 3">
    <name type="scientific">Streptomyces viridiviolaceus</name>
    <dbReference type="NCBI Taxonomy" id="68282"/>
    <lineage>
        <taxon>Bacteria</taxon>
        <taxon>Bacillati</taxon>
        <taxon>Actinomycetota</taxon>
        <taxon>Actinomycetes</taxon>
        <taxon>Kitasatosporales</taxon>
        <taxon>Streptomycetaceae</taxon>
        <taxon>Streptomyces</taxon>
    </lineage>
</organism>
<keyword evidence="2" id="KW-0378">Hydrolase</keyword>